<dbReference type="PANTHER" id="PTHR21411:SF0">
    <property type="entry name" value="REGULATORY PROTEIN ZESTE"/>
    <property type="match status" value="1"/>
</dbReference>
<comment type="subunit">
    <text evidence="1">Self-associates forming complexes of several hundred monomers.</text>
</comment>
<evidence type="ECO:0000313" key="9">
    <source>
        <dbReference type="Proteomes" id="UP001153636"/>
    </source>
</evidence>
<evidence type="ECO:0000256" key="2">
    <source>
        <dbReference type="ARBA" id="ARBA00016807"/>
    </source>
</evidence>
<protein>
    <recommendedName>
        <fullName evidence="2">Regulatory protein zeste</fullName>
    </recommendedName>
</protein>
<dbReference type="OrthoDB" id="6783928at2759"/>
<reference evidence="8" key="1">
    <citation type="submission" date="2022-01" db="EMBL/GenBank/DDBJ databases">
        <authorList>
            <person name="King R."/>
        </authorList>
    </citation>
    <scope>NUCLEOTIDE SEQUENCE</scope>
</reference>
<sequence length="316" mass="36379">MSESENEPSCSNQIAQIKRKKRSANFTPNETILLMSLISDFKNVLENKKTDGVSMQEKNKTWKKITNAFNSACPEGRHRETDSLKKLYDNKKREVRKDKAEERKEVLLTGGGISTKKIRDPAQELILSIVDPLSIVGGTSLYGSDSLPLNNVTIHQDDFSFELENLDDKHESENKTVINEEKKQKIDRCELEETGWKKGSDLLRPISTPLKRPREELPSHSLDDINVRNVNNPIQRPLNRRRPTETVVRSLASNQLAEKYNILADKKNLIADYTLKKIKKEIEQSNEEHNMRMKALKLDIEIKTIDIQIKKQQIHN</sequence>
<name>A0A9P0CQ89_9CUCU</name>
<organism evidence="8 9">
    <name type="scientific">Psylliodes chrysocephalus</name>
    <dbReference type="NCBI Taxonomy" id="3402493"/>
    <lineage>
        <taxon>Eukaryota</taxon>
        <taxon>Metazoa</taxon>
        <taxon>Ecdysozoa</taxon>
        <taxon>Arthropoda</taxon>
        <taxon>Hexapoda</taxon>
        <taxon>Insecta</taxon>
        <taxon>Pterygota</taxon>
        <taxon>Neoptera</taxon>
        <taxon>Endopterygota</taxon>
        <taxon>Coleoptera</taxon>
        <taxon>Polyphaga</taxon>
        <taxon>Cucujiformia</taxon>
        <taxon>Chrysomeloidea</taxon>
        <taxon>Chrysomelidae</taxon>
        <taxon>Galerucinae</taxon>
        <taxon>Alticini</taxon>
        <taxon>Psylliodes</taxon>
    </lineage>
</organism>
<comment type="function">
    <text evidence="5">Involved in transvection phenomena (= synapsis-dependent gene expression), where the synaptic pairing of chromosomes carrying genes with which zeste interacts influences the expression of these genes. Zeste binds to DNA and stimulates transcription from a nearby promoter.</text>
</comment>
<dbReference type="InterPro" id="IPR028002">
    <property type="entry name" value="Myb_DNA-bind_5"/>
</dbReference>
<dbReference type="Proteomes" id="UP001153636">
    <property type="component" value="Chromosome 21"/>
</dbReference>
<keyword evidence="9" id="KW-1185">Reference proteome</keyword>
<dbReference type="AlphaFoldDB" id="A0A9P0CQ89"/>
<evidence type="ECO:0000256" key="5">
    <source>
        <dbReference type="ARBA" id="ARBA00025466"/>
    </source>
</evidence>
<proteinExistence type="predicted"/>
<feature type="domain" description="Myb/SANT-like DNA-binding" evidence="7">
    <location>
        <begin position="22"/>
        <end position="99"/>
    </location>
</feature>
<accession>A0A9P0CQ89</accession>
<evidence type="ECO:0000313" key="8">
    <source>
        <dbReference type="EMBL" id="CAH1107487.1"/>
    </source>
</evidence>
<dbReference type="EMBL" id="OV651833">
    <property type="protein sequence ID" value="CAH1107487.1"/>
    <property type="molecule type" value="Genomic_DNA"/>
</dbReference>
<evidence type="ECO:0000256" key="1">
    <source>
        <dbReference type="ARBA" id="ARBA00011764"/>
    </source>
</evidence>
<dbReference type="PANTHER" id="PTHR21411">
    <property type="entry name" value="APONTIC"/>
    <property type="match status" value="1"/>
</dbReference>
<evidence type="ECO:0000256" key="3">
    <source>
        <dbReference type="ARBA" id="ARBA00023015"/>
    </source>
</evidence>
<evidence type="ECO:0000256" key="4">
    <source>
        <dbReference type="ARBA" id="ARBA00023163"/>
    </source>
</evidence>
<gene>
    <name evidence="8" type="ORF">PSYICH_LOCUS8130</name>
</gene>
<feature type="region of interest" description="Disordered" evidence="6">
    <location>
        <begin position="1"/>
        <end position="22"/>
    </location>
</feature>
<keyword evidence="3" id="KW-0805">Transcription regulation</keyword>
<evidence type="ECO:0000256" key="6">
    <source>
        <dbReference type="SAM" id="MobiDB-lite"/>
    </source>
</evidence>
<keyword evidence="4" id="KW-0804">Transcription</keyword>
<dbReference type="Pfam" id="PF13873">
    <property type="entry name" value="Myb_DNA-bind_5"/>
    <property type="match status" value="1"/>
</dbReference>
<evidence type="ECO:0000259" key="7">
    <source>
        <dbReference type="Pfam" id="PF13873"/>
    </source>
</evidence>